<evidence type="ECO:0000313" key="1">
    <source>
        <dbReference type="EMBL" id="GET37954.1"/>
    </source>
</evidence>
<gene>
    <name evidence="1" type="ORF">MiSe_27080</name>
</gene>
<sequence length="112" mass="12726">MTAMELEQQVTKVAMAIMTRNRYIAGDMIANLKSQMALEEVAGIVLISLERLLWFETELVWCIENLIPIDVRQEIKRIISFATYKHCIDKGLVPGKDFSIDASGKLLRNSIL</sequence>
<comment type="caution">
    <text evidence="1">The sequence shown here is derived from an EMBL/GenBank/DDBJ whole genome shotgun (WGS) entry which is preliminary data.</text>
</comment>
<name>A0AAV3X725_9CYAN</name>
<reference evidence="1" key="1">
    <citation type="submission" date="2019-10" db="EMBL/GenBank/DDBJ databases">
        <title>Draft genome sequece of Microseira wollei NIES-4236.</title>
        <authorList>
            <person name="Yamaguchi H."/>
            <person name="Suzuki S."/>
            <person name="Kawachi M."/>
        </authorList>
    </citation>
    <scope>NUCLEOTIDE SEQUENCE</scope>
    <source>
        <strain evidence="1">NIES-4236</strain>
    </source>
</reference>
<protein>
    <submittedName>
        <fullName evidence="1">Uncharacterized protein</fullName>
    </submittedName>
</protein>
<dbReference type="EMBL" id="BLAY01000036">
    <property type="protein sequence ID" value="GET37954.1"/>
    <property type="molecule type" value="Genomic_DNA"/>
</dbReference>
<dbReference type="Proteomes" id="UP001050975">
    <property type="component" value="Unassembled WGS sequence"/>
</dbReference>
<evidence type="ECO:0000313" key="2">
    <source>
        <dbReference type="Proteomes" id="UP001050975"/>
    </source>
</evidence>
<dbReference type="AlphaFoldDB" id="A0AAV3X725"/>
<proteinExistence type="predicted"/>
<accession>A0AAV3X725</accession>
<keyword evidence="2" id="KW-1185">Reference proteome</keyword>
<organism evidence="1 2">
    <name type="scientific">Microseira wollei NIES-4236</name>
    <dbReference type="NCBI Taxonomy" id="2530354"/>
    <lineage>
        <taxon>Bacteria</taxon>
        <taxon>Bacillati</taxon>
        <taxon>Cyanobacteriota</taxon>
        <taxon>Cyanophyceae</taxon>
        <taxon>Oscillatoriophycideae</taxon>
        <taxon>Aerosakkonematales</taxon>
        <taxon>Aerosakkonemataceae</taxon>
        <taxon>Microseira</taxon>
    </lineage>
</organism>